<evidence type="ECO:0000259" key="2">
    <source>
        <dbReference type="Pfam" id="PF08450"/>
    </source>
</evidence>
<dbReference type="OrthoDB" id="2633250at2"/>
<proteinExistence type="predicted"/>
<dbReference type="AlphaFoldDB" id="A0A844YIU8"/>
<reference evidence="3 4" key="1">
    <citation type="submission" date="2019-12" db="EMBL/GenBank/DDBJ databases">
        <title>Genomic-based taxomic classification of the family Erythrobacteraceae.</title>
        <authorList>
            <person name="Xu L."/>
        </authorList>
    </citation>
    <scope>NUCLEOTIDE SEQUENCE [LARGE SCALE GENOMIC DNA]</scope>
    <source>
        <strain evidence="3 4">MCCC 1A09965</strain>
    </source>
</reference>
<evidence type="ECO:0000256" key="1">
    <source>
        <dbReference type="ARBA" id="ARBA00022801"/>
    </source>
</evidence>
<organism evidence="3 4">
    <name type="scientific">Qipengyuania oceanensis</name>
    <dbReference type="NCBI Taxonomy" id="1463597"/>
    <lineage>
        <taxon>Bacteria</taxon>
        <taxon>Pseudomonadati</taxon>
        <taxon>Pseudomonadota</taxon>
        <taxon>Alphaproteobacteria</taxon>
        <taxon>Sphingomonadales</taxon>
        <taxon>Erythrobacteraceae</taxon>
        <taxon>Qipengyuania</taxon>
    </lineage>
</organism>
<dbReference type="GO" id="GO:0016787">
    <property type="term" value="F:hydrolase activity"/>
    <property type="evidence" value="ECO:0007669"/>
    <property type="project" value="UniProtKB-KW"/>
</dbReference>
<dbReference type="PANTHER" id="PTHR47572">
    <property type="entry name" value="LIPOPROTEIN-RELATED"/>
    <property type="match status" value="1"/>
</dbReference>
<evidence type="ECO:0000313" key="3">
    <source>
        <dbReference type="EMBL" id="MXO63802.1"/>
    </source>
</evidence>
<feature type="domain" description="SMP-30/Gluconolactonase/LRE-like region" evidence="2">
    <location>
        <begin position="14"/>
        <end position="272"/>
    </location>
</feature>
<dbReference type="Gene3D" id="2.120.10.30">
    <property type="entry name" value="TolB, C-terminal domain"/>
    <property type="match status" value="1"/>
</dbReference>
<sequence>MSRALRTVAEGIHFGEGPRWRAEDGQGRLWFSDFYAHRICSVSEQGGDVRTELQLDGNEQSSGLGWMPDGSLLFVKMQAQEVWRRWPDGRLARHADLSAYAAYWCNDMVVDARGRAYVGNFGFDLDAAMHERGVEGVLADHPTTPLALVQPDGSVSSAAGDERFSFPNGTVITPDGETLIVGETLGGRLAAFDVGEDGSLSNRRVWAETAPRVPDGICLDADGAIWIANPIAPECVRYAEGGEVLDVVETAGLNCFACMLGGADGRTLFMVLAPDSDAGRRRARAEGRIVSVRVDAPAAGLP</sequence>
<dbReference type="PANTHER" id="PTHR47572:SF4">
    <property type="entry name" value="LACTONASE DRP35"/>
    <property type="match status" value="1"/>
</dbReference>
<dbReference type="InterPro" id="IPR011042">
    <property type="entry name" value="6-blade_b-propeller_TolB-like"/>
</dbReference>
<dbReference type="InterPro" id="IPR013658">
    <property type="entry name" value="SGL"/>
</dbReference>
<accession>A0A844YIU8</accession>
<gene>
    <name evidence="3" type="ORF">GRI48_12350</name>
</gene>
<dbReference type="Pfam" id="PF08450">
    <property type="entry name" value="SGL"/>
    <property type="match status" value="1"/>
</dbReference>
<dbReference type="RefSeq" id="WP_160676713.1">
    <property type="nucleotide sequence ID" value="NZ_WTYN01000003.1"/>
</dbReference>
<keyword evidence="1" id="KW-0378">Hydrolase</keyword>
<keyword evidence="4" id="KW-1185">Reference proteome</keyword>
<dbReference type="SUPFAM" id="SSF63829">
    <property type="entry name" value="Calcium-dependent phosphotriesterase"/>
    <property type="match status" value="1"/>
</dbReference>
<evidence type="ECO:0000313" key="4">
    <source>
        <dbReference type="Proteomes" id="UP000445582"/>
    </source>
</evidence>
<dbReference type="EMBL" id="WTYN01000003">
    <property type="protein sequence ID" value="MXO63802.1"/>
    <property type="molecule type" value="Genomic_DNA"/>
</dbReference>
<name>A0A844YIU8_9SPHN</name>
<comment type="caution">
    <text evidence="3">The sequence shown here is derived from an EMBL/GenBank/DDBJ whole genome shotgun (WGS) entry which is preliminary data.</text>
</comment>
<dbReference type="InterPro" id="IPR051262">
    <property type="entry name" value="SMP-30/CGR1_Lactonase"/>
</dbReference>
<dbReference type="Proteomes" id="UP000445582">
    <property type="component" value="Unassembled WGS sequence"/>
</dbReference>
<protein>
    <submittedName>
        <fullName evidence="3">Gluconolactonase</fullName>
    </submittedName>
</protein>